<evidence type="ECO:0000256" key="3">
    <source>
        <dbReference type="ARBA" id="ARBA00021035"/>
    </source>
</evidence>
<keyword evidence="8" id="KW-0239">DNA-directed DNA polymerase</keyword>
<proteinExistence type="inferred from homology"/>
<dbReference type="GO" id="GO:0003887">
    <property type="term" value="F:DNA-directed DNA polymerase activity"/>
    <property type="evidence" value="ECO:0007669"/>
    <property type="project" value="UniProtKB-KW"/>
</dbReference>
<dbReference type="InterPro" id="IPR022635">
    <property type="entry name" value="DNA_polIII_beta_C"/>
</dbReference>
<keyword evidence="9" id="KW-0238">DNA-binding</keyword>
<dbReference type="Gene3D" id="3.70.10.10">
    <property type="match status" value="2"/>
</dbReference>
<gene>
    <name evidence="14" type="primary">dnaN_1</name>
    <name evidence="14" type="ORF">NCTC13645_00197</name>
</gene>
<dbReference type="GO" id="GO:0005737">
    <property type="term" value="C:cytoplasm"/>
    <property type="evidence" value="ECO:0007669"/>
    <property type="project" value="UniProtKB-SubCell"/>
</dbReference>
<evidence type="ECO:0000313" key="15">
    <source>
        <dbReference type="Proteomes" id="UP000254621"/>
    </source>
</evidence>
<dbReference type="PANTHER" id="PTHR30478:SF0">
    <property type="entry name" value="BETA SLIDING CLAMP"/>
    <property type="match status" value="1"/>
</dbReference>
<reference evidence="14 15" key="1">
    <citation type="submission" date="2018-06" db="EMBL/GenBank/DDBJ databases">
        <authorList>
            <consortium name="Pathogen Informatics"/>
            <person name="Doyle S."/>
        </authorList>
    </citation>
    <scope>NUCLEOTIDE SEQUENCE [LARGE SCALE GENOMIC DNA]</scope>
    <source>
        <strain evidence="14 15">NCTC13645</strain>
    </source>
</reference>
<feature type="domain" description="DNA polymerase III beta sliding clamp central" evidence="12">
    <location>
        <begin position="42"/>
        <end position="155"/>
    </location>
</feature>
<dbReference type="GO" id="GO:0008408">
    <property type="term" value="F:3'-5' exonuclease activity"/>
    <property type="evidence" value="ECO:0007669"/>
    <property type="project" value="InterPro"/>
</dbReference>
<dbReference type="Proteomes" id="UP000254621">
    <property type="component" value="Unassembled WGS sequence"/>
</dbReference>
<evidence type="ECO:0000256" key="5">
    <source>
        <dbReference type="ARBA" id="ARBA00022679"/>
    </source>
</evidence>
<dbReference type="GO" id="GO:0009360">
    <property type="term" value="C:DNA polymerase III complex"/>
    <property type="evidence" value="ECO:0007669"/>
    <property type="project" value="InterPro"/>
</dbReference>
<dbReference type="PANTHER" id="PTHR30478">
    <property type="entry name" value="DNA POLYMERASE III SUBUNIT BETA"/>
    <property type="match status" value="1"/>
</dbReference>
<evidence type="ECO:0000259" key="13">
    <source>
        <dbReference type="Pfam" id="PF02768"/>
    </source>
</evidence>
<accession>A0A380NWN9</accession>
<dbReference type="Pfam" id="PF02767">
    <property type="entry name" value="DNA_pol3_beta_2"/>
    <property type="match status" value="1"/>
</dbReference>
<dbReference type="SUPFAM" id="SSF55979">
    <property type="entry name" value="DNA clamp"/>
    <property type="match status" value="2"/>
</dbReference>
<organism evidence="14 15">
    <name type="scientific">Weissella viridescens</name>
    <name type="common">Lactobacillus viridescens</name>
    <dbReference type="NCBI Taxonomy" id="1629"/>
    <lineage>
        <taxon>Bacteria</taxon>
        <taxon>Bacillati</taxon>
        <taxon>Bacillota</taxon>
        <taxon>Bacilli</taxon>
        <taxon>Lactobacillales</taxon>
        <taxon>Lactobacillaceae</taxon>
        <taxon>Weissella</taxon>
    </lineage>
</organism>
<feature type="domain" description="DNA polymerase III beta sliding clamp C-terminal" evidence="13">
    <location>
        <begin position="158"/>
        <end position="279"/>
    </location>
</feature>
<dbReference type="InterPro" id="IPR046938">
    <property type="entry name" value="DNA_clamp_sf"/>
</dbReference>
<evidence type="ECO:0000259" key="12">
    <source>
        <dbReference type="Pfam" id="PF02767"/>
    </source>
</evidence>
<evidence type="ECO:0000313" key="14">
    <source>
        <dbReference type="EMBL" id="SUP52313.1"/>
    </source>
</evidence>
<dbReference type="EMBL" id="UHIV01000001">
    <property type="protein sequence ID" value="SUP52313.1"/>
    <property type="molecule type" value="Genomic_DNA"/>
</dbReference>
<protein>
    <recommendedName>
        <fullName evidence="3">Beta sliding clamp</fullName>
    </recommendedName>
    <alternativeName>
        <fullName evidence="11">Beta-clamp processivity factor</fullName>
    </alternativeName>
    <alternativeName>
        <fullName evidence="10">DNA polymerase III beta sliding clamp subunit</fullName>
    </alternativeName>
</protein>
<dbReference type="CDD" id="cd00140">
    <property type="entry name" value="beta_clamp"/>
    <property type="match status" value="1"/>
</dbReference>
<sequence>MTNNDGLQAKITSESAEFDINGQDAQSYPHLPEIEVTNHLILPAATLTEVISQTVIAVSKQLSQPILTGVHFIIAGGNLTAVATDRHRLAQRTVTFGESDVNADIIIPGPSLTQLQAMLDDVETVDVRVAENQVIFQLGENTVFYSRLLEGNYPDASRLIPTEKRTTLTINARDLLQTIERAALLSHEGRSNVIQFMVSDSRSTISSNSPEVGRVEEEIFAAQTSGDELTISFNPDYMREALKSFGDEEIQIGFKTPLDPFTLVPTNNETNFIQLITPVRTY</sequence>
<keyword evidence="5 14" id="KW-0808">Transferase</keyword>
<keyword evidence="6 14" id="KW-0548">Nucleotidyltransferase</keyword>
<dbReference type="GO" id="GO:0003677">
    <property type="term" value="F:DNA binding"/>
    <property type="evidence" value="ECO:0007669"/>
    <property type="project" value="UniProtKB-KW"/>
</dbReference>
<dbReference type="Pfam" id="PF02768">
    <property type="entry name" value="DNA_pol3_beta_3"/>
    <property type="match status" value="1"/>
</dbReference>
<dbReference type="NCBIfam" id="TIGR00663">
    <property type="entry name" value="dnan"/>
    <property type="match status" value="1"/>
</dbReference>
<evidence type="ECO:0000256" key="8">
    <source>
        <dbReference type="ARBA" id="ARBA00022932"/>
    </source>
</evidence>
<evidence type="ECO:0000256" key="9">
    <source>
        <dbReference type="ARBA" id="ARBA00023125"/>
    </source>
</evidence>
<dbReference type="AlphaFoldDB" id="A0A380NWN9"/>
<dbReference type="InterPro" id="IPR022637">
    <property type="entry name" value="DNA_polIII_beta_cen"/>
</dbReference>
<dbReference type="GO" id="GO:0006271">
    <property type="term" value="P:DNA strand elongation involved in DNA replication"/>
    <property type="evidence" value="ECO:0007669"/>
    <property type="project" value="TreeGrafter"/>
</dbReference>
<evidence type="ECO:0000256" key="7">
    <source>
        <dbReference type="ARBA" id="ARBA00022705"/>
    </source>
</evidence>
<dbReference type="InterPro" id="IPR001001">
    <property type="entry name" value="DNA_polIII_beta"/>
</dbReference>
<keyword evidence="4" id="KW-0963">Cytoplasm</keyword>
<evidence type="ECO:0000256" key="1">
    <source>
        <dbReference type="ARBA" id="ARBA00004496"/>
    </source>
</evidence>
<evidence type="ECO:0000256" key="10">
    <source>
        <dbReference type="ARBA" id="ARBA00030988"/>
    </source>
</evidence>
<evidence type="ECO:0000256" key="2">
    <source>
        <dbReference type="ARBA" id="ARBA00010752"/>
    </source>
</evidence>
<dbReference type="SMART" id="SM00480">
    <property type="entry name" value="POL3Bc"/>
    <property type="match status" value="1"/>
</dbReference>
<evidence type="ECO:0000256" key="11">
    <source>
        <dbReference type="ARBA" id="ARBA00033276"/>
    </source>
</evidence>
<keyword evidence="7" id="KW-0235">DNA replication</keyword>
<evidence type="ECO:0000256" key="4">
    <source>
        <dbReference type="ARBA" id="ARBA00022490"/>
    </source>
</evidence>
<dbReference type="STRING" id="1629.IV50_GL000532"/>
<name>A0A380NWN9_WEIVI</name>
<comment type="subcellular location">
    <subcellularLocation>
        <location evidence="1">Cytoplasm</location>
    </subcellularLocation>
</comment>
<evidence type="ECO:0000256" key="6">
    <source>
        <dbReference type="ARBA" id="ARBA00022695"/>
    </source>
</evidence>
<comment type="similarity">
    <text evidence="2">Belongs to the beta sliding clamp family.</text>
</comment>